<sequence length="458" mass="48856">MLPVVAICLVLPLGVHAAEMAPSPGSIVLTVSQNGSALVQDRRPITAERGAGTLVFEAVARDALASSAMLTGTGLRVLEQGFDLDGLSPERLLAASVGREVTLVWQDGGGAERNERAKVLAARPQPLFLVAGKVVSGTPARILFDALPAGLRPGPAFRAAIEAEAAGPREVELTYRTTGLGWSSDASAELSADRMTLTLWASITNASGADYTDARLRLLAGSPNQAPEPDRAQPKVMRAMAMTAAPAAEPVREAVGPYHLYTVERPLTLRDGETRQVPLLSARSVPITRELVLEPQPVPVHQARQSDSRDLHPVQVIEFANTSANGLGKPLPGGVIRVGERGRDGRLVPLGEDLLPPLPEGRNGRISLGQAFDVTARRVQTDFQRLSPDSTETAQEVRLANGGDHAAPVTVIEALRADWTILEESQKHSRDSAATVRWRVDVPAKGEAVLRYRVRTKG</sequence>
<feature type="domain" description="DUF4139" evidence="2">
    <location>
        <begin position="171"/>
        <end position="455"/>
    </location>
</feature>
<keyword evidence="4" id="KW-1185">Reference proteome</keyword>
<accession>A0A178MHW9</accession>
<dbReference type="InterPro" id="IPR037291">
    <property type="entry name" value="DUF4139"/>
</dbReference>
<evidence type="ECO:0000259" key="2">
    <source>
        <dbReference type="Pfam" id="PF13598"/>
    </source>
</evidence>
<protein>
    <recommendedName>
        <fullName evidence="2">DUF4139 domain-containing protein</fullName>
    </recommendedName>
</protein>
<gene>
    <name evidence="3" type="ORF">A6A04_05215</name>
</gene>
<dbReference type="STRING" id="1285242.A6A04_05215"/>
<dbReference type="EMBL" id="LWQT01000077">
    <property type="protein sequence ID" value="OAN48209.1"/>
    <property type="molecule type" value="Genomic_DNA"/>
</dbReference>
<dbReference type="AlphaFoldDB" id="A0A178MHW9"/>
<evidence type="ECO:0000313" key="4">
    <source>
        <dbReference type="Proteomes" id="UP000078428"/>
    </source>
</evidence>
<dbReference type="PANTHER" id="PTHR38075">
    <property type="entry name" value="DUF4139 DOMAIN-CONTAINING PROTEIN"/>
    <property type="match status" value="1"/>
</dbReference>
<comment type="caution">
    <text evidence="3">The sequence shown here is derived from an EMBL/GenBank/DDBJ whole genome shotgun (WGS) entry which is preliminary data.</text>
</comment>
<feature type="signal peptide" evidence="1">
    <location>
        <begin position="1"/>
        <end position="17"/>
    </location>
</feature>
<proteinExistence type="predicted"/>
<dbReference type="OrthoDB" id="9808067at2"/>
<dbReference type="PANTHER" id="PTHR38075:SF1">
    <property type="entry name" value="DUF4139 DOMAIN-CONTAINING PROTEIN"/>
    <property type="match status" value="1"/>
</dbReference>
<reference evidence="3 4" key="1">
    <citation type="submission" date="2016-04" db="EMBL/GenBank/DDBJ databases">
        <title>Draft genome sequence of freshwater magnetotactic bacteria Magnetospirillum marisnigri SP-1 and Magnetospirillum moscoviense BB-1.</title>
        <authorList>
            <person name="Koziaeva V."/>
            <person name="Dziuba M.V."/>
            <person name="Ivanov T.M."/>
            <person name="Kuznetsov B."/>
            <person name="Grouzdev D.S."/>
        </authorList>
    </citation>
    <scope>NUCLEOTIDE SEQUENCE [LARGE SCALE GENOMIC DNA]</scope>
    <source>
        <strain evidence="3 4">SP-1</strain>
    </source>
</reference>
<keyword evidence="1" id="KW-0732">Signal</keyword>
<evidence type="ECO:0000313" key="3">
    <source>
        <dbReference type="EMBL" id="OAN48209.1"/>
    </source>
</evidence>
<name>A0A178MHW9_9PROT</name>
<dbReference type="Proteomes" id="UP000078428">
    <property type="component" value="Unassembled WGS sequence"/>
</dbReference>
<dbReference type="Pfam" id="PF13598">
    <property type="entry name" value="DUF4139"/>
    <property type="match status" value="1"/>
</dbReference>
<evidence type="ECO:0000256" key="1">
    <source>
        <dbReference type="SAM" id="SignalP"/>
    </source>
</evidence>
<feature type="chain" id="PRO_5008091963" description="DUF4139 domain-containing protein" evidence="1">
    <location>
        <begin position="18"/>
        <end position="458"/>
    </location>
</feature>
<organism evidence="3 4">
    <name type="scientific">Paramagnetospirillum marisnigri</name>
    <dbReference type="NCBI Taxonomy" id="1285242"/>
    <lineage>
        <taxon>Bacteria</taxon>
        <taxon>Pseudomonadati</taxon>
        <taxon>Pseudomonadota</taxon>
        <taxon>Alphaproteobacteria</taxon>
        <taxon>Rhodospirillales</taxon>
        <taxon>Magnetospirillaceae</taxon>
        <taxon>Paramagnetospirillum</taxon>
    </lineage>
</organism>